<evidence type="ECO:0000313" key="2">
    <source>
        <dbReference type="Proteomes" id="UP000038045"/>
    </source>
</evidence>
<protein>
    <submittedName>
        <fullName evidence="3">Uncharacterized protein</fullName>
    </submittedName>
</protein>
<feature type="chain" id="PRO_5005892536" evidence="1">
    <location>
        <begin position="19"/>
        <end position="73"/>
    </location>
</feature>
<name>A0A0N4ZZW5_PARTI</name>
<reference evidence="3" key="1">
    <citation type="submission" date="2017-02" db="UniProtKB">
        <authorList>
            <consortium name="WormBaseParasite"/>
        </authorList>
    </citation>
    <scope>IDENTIFICATION</scope>
</reference>
<sequence length="73" mass="8793">MKYLFLLVCVFFIQTISGFFFDRNVDHGTESLRRVKRQYVGGYGYYAYPYYGHYVVPSYQVYGYPAYGYPYHH</sequence>
<evidence type="ECO:0000256" key="1">
    <source>
        <dbReference type="SAM" id="SignalP"/>
    </source>
</evidence>
<dbReference type="Proteomes" id="UP000038045">
    <property type="component" value="Unplaced"/>
</dbReference>
<keyword evidence="2" id="KW-1185">Reference proteome</keyword>
<keyword evidence="1" id="KW-0732">Signal</keyword>
<dbReference type="WBParaSite" id="PTRK_0001458750.1">
    <property type="protein sequence ID" value="PTRK_0001458750.1"/>
    <property type="gene ID" value="PTRK_0001458750"/>
</dbReference>
<dbReference type="AlphaFoldDB" id="A0A0N4ZZW5"/>
<feature type="signal peptide" evidence="1">
    <location>
        <begin position="1"/>
        <end position="18"/>
    </location>
</feature>
<evidence type="ECO:0000313" key="3">
    <source>
        <dbReference type="WBParaSite" id="PTRK_0001458750.1"/>
    </source>
</evidence>
<accession>A0A0N4ZZW5</accession>
<proteinExistence type="predicted"/>
<organism evidence="2 3">
    <name type="scientific">Parastrongyloides trichosuri</name>
    <name type="common">Possum-specific nematode worm</name>
    <dbReference type="NCBI Taxonomy" id="131310"/>
    <lineage>
        <taxon>Eukaryota</taxon>
        <taxon>Metazoa</taxon>
        <taxon>Ecdysozoa</taxon>
        <taxon>Nematoda</taxon>
        <taxon>Chromadorea</taxon>
        <taxon>Rhabditida</taxon>
        <taxon>Tylenchina</taxon>
        <taxon>Panagrolaimomorpha</taxon>
        <taxon>Strongyloidoidea</taxon>
        <taxon>Strongyloididae</taxon>
        <taxon>Parastrongyloides</taxon>
    </lineage>
</organism>